<accession>A0AAV3UHL4</accession>
<gene>
    <name evidence="1" type="ORF">GCM10025751_24030</name>
</gene>
<organism evidence="1 2">
    <name type="scientific">Haladaptatus pallidirubidus</name>
    <dbReference type="NCBI Taxonomy" id="1008152"/>
    <lineage>
        <taxon>Archaea</taxon>
        <taxon>Methanobacteriati</taxon>
        <taxon>Methanobacteriota</taxon>
        <taxon>Stenosarchaea group</taxon>
        <taxon>Halobacteria</taxon>
        <taxon>Halobacteriales</taxon>
        <taxon>Haladaptataceae</taxon>
        <taxon>Haladaptatus</taxon>
    </lineage>
</organism>
<keyword evidence="2" id="KW-1185">Reference proteome</keyword>
<evidence type="ECO:0000313" key="1">
    <source>
        <dbReference type="EMBL" id="GAA5050231.1"/>
    </source>
</evidence>
<evidence type="ECO:0000313" key="2">
    <source>
        <dbReference type="Proteomes" id="UP001501729"/>
    </source>
</evidence>
<comment type="caution">
    <text evidence="1">The sequence shown here is derived from an EMBL/GenBank/DDBJ whole genome shotgun (WGS) entry which is preliminary data.</text>
</comment>
<reference evidence="1 2" key="1">
    <citation type="journal article" date="2019" name="Int. J. Syst. Evol. Microbiol.">
        <title>The Global Catalogue of Microorganisms (GCM) 10K type strain sequencing project: providing services to taxonomists for standard genome sequencing and annotation.</title>
        <authorList>
            <consortium name="The Broad Institute Genomics Platform"/>
            <consortium name="The Broad Institute Genome Sequencing Center for Infectious Disease"/>
            <person name="Wu L."/>
            <person name="Ma J."/>
        </authorList>
    </citation>
    <scope>NUCLEOTIDE SEQUENCE [LARGE SCALE GENOMIC DNA]</scope>
    <source>
        <strain evidence="1 2">JCM 17504</strain>
    </source>
</reference>
<name>A0AAV3UHL4_9EURY</name>
<dbReference type="AlphaFoldDB" id="A0AAV3UHL4"/>
<proteinExistence type="predicted"/>
<sequence>MLSMHVLRSNGHADVFFIVRGTSPEVLQTTAEQFLASGREAYENTDVAPGDLIDTLFMRGFWKFVADSKMLAVAWTELNKSYRKEKFVEDSQYIVPEIRASDLRDSYVGTHAQLVSDDGLVAAKISRRPVATGPLPLIPRTDFGGTYI</sequence>
<protein>
    <submittedName>
        <fullName evidence="1">Uncharacterized protein</fullName>
    </submittedName>
</protein>
<dbReference type="Proteomes" id="UP001501729">
    <property type="component" value="Unassembled WGS sequence"/>
</dbReference>
<dbReference type="EMBL" id="BAABKX010000008">
    <property type="protein sequence ID" value="GAA5050231.1"/>
    <property type="molecule type" value="Genomic_DNA"/>
</dbReference>